<dbReference type="InterPro" id="IPR029058">
    <property type="entry name" value="AB_hydrolase_fold"/>
</dbReference>
<keyword evidence="4" id="KW-1185">Reference proteome</keyword>
<geneLocation type="plasmid" evidence="3 4">
    <name>unnamed1</name>
</geneLocation>
<dbReference type="InterPro" id="IPR013094">
    <property type="entry name" value="AB_hydrolase_3"/>
</dbReference>
<dbReference type="PANTHER" id="PTHR48081">
    <property type="entry name" value="AB HYDROLASE SUPERFAMILY PROTEIN C4A8.06C"/>
    <property type="match status" value="1"/>
</dbReference>
<dbReference type="RefSeq" id="WP_273620137.1">
    <property type="nucleotide sequence ID" value="NZ_CP117418.1"/>
</dbReference>
<dbReference type="SUPFAM" id="SSF53474">
    <property type="entry name" value="alpha/beta-Hydrolases"/>
    <property type="match status" value="1"/>
</dbReference>
<evidence type="ECO:0000256" key="1">
    <source>
        <dbReference type="ARBA" id="ARBA00022801"/>
    </source>
</evidence>
<dbReference type="GO" id="GO:0016787">
    <property type="term" value="F:hydrolase activity"/>
    <property type="evidence" value="ECO:0007669"/>
    <property type="project" value="UniProtKB-KW"/>
</dbReference>
<sequence>MAKNIFAADRRAALRWMTSAAAAMLPGGALCAKEARGAAGLPFVDPELREAAKQIIAMTSGFYPMGPSKLPMLRAAIAKAQMPDHPAVPIRTVMAPVGKGLGEVKLYVLNEKPGAPPRPAILHTHGGGFITGSALLEIGGLIDLARELDCVIVSVEYSLAPEAPWSVSMEQTYAGLLWLHNQATALGVDRARIAVAGESAGGGHAALLAQTARDRGEVPVAFQCLIYPMLDDRTGSTWNPAPGLGCIGWDGDANRYGWRAFLGQRPGQAHVPRRAVPARALSLKGLPPAFIAVGSIDLFAREDIAYTQRLTASGVPAELLVLPGAFHGFDKVMPGAWVSRQVLAARSAAYRRAFSL</sequence>
<dbReference type="Gene3D" id="3.40.50.1820">
    <property type="entry name" value="alpha/beta hydrolase"/>
    <property type="match status" value="1"/>
</dbReference>
<evidence type="ECO:0000313" key="4">
    <source>
        <dbReference type="Proteomes" id="UP001218231"/>
    </source>
</evidence>
<keyword evidence="3" id="KW-0614">Plasmid</keyword>
<dbReference type="InterPro" id="IPR050300">
    <property type="entry name" value="GDXG_lipolytic_enzyme"/>
</dbReference>
<evidence type="ECO:0000313" key="3">
    <source>
        <dbReference type="EMBL" id="WCT79865.1"/>
    </source>
</evidence>
<accession>A0ABY7U2Z1</accession>
<keyword evidence="1 3" id="KW-0378">Hydrolase</keyword>
<name>A0ABY7U2Z1_9SPHN</name>
<reference evidence="3 4" key="1">
    <citation type="submission" date="2023-02" db="EMBL/GenBank/DDBJ databases">
        <title>Genome sequence of Novosphingobium humi KACC 19094.</title>
        <authorList>
            <person name="Kim S."/>
            <person name="Heo J."/>
            <person name="Kwon S.-W."/>
        </authorList>
    </citation>
    <scope>NUCLEOTIDE SEQUENCE [LARGE SCALE GENOMIC DNA]</scope>
    <source>
        <strain evidence="3 4">KACC 19094</strain>
        <plasmid evidence="3 4">unnamed1</plasmid>
    </source>
</reference>
<feature type="domain" description="Alpha/beta hydrolase fold-3" evidence="2">
    <location>
        <begin position="121"/>
        <end position="329"/>
    </location>
</feature>
<dbReference type="PANTHER" id="PTHR48081:SF8">
    <property type="entry name" value="ALPHA_BETA HYDROLASE FOLD-3 DOMAIN-CONTAINING PROTEIN-RELATED"/>
    <property type="match status" value="1"/>
</dbReference>
<protein>
    <submittedName>
        <fullName evidence="3">Alpha/beta hydrolase</fullName>
    </submittedName>
</protein>
<dbReference type="EMBL" id="CP117418">
    <property type="protein sequence ID" value="WCT79865.1"/>
    <property type="molecule type" value="Genomic_DNA"/>
</dbReference>
<evidence type="ECO:0000259" key="2">
    <source>
        <dbReference type="Pfam" id="PF07859"/>
    </source>
</evidence>
<gene>
    <name evidence="3" type="ORF">PQ457_17530</name>
</gene>
<dbReference type="Pfam" id="PF07859">
    <property type="entry name" value="Abhydrolase_3"/>
    <property type="match status" value="1"/>
</dbReference>
<proteinExistence type="predicted"/>
<dbReference type="Proteomes" id="UP001218231">
    <property type="component" value="Plasmid unnamed1"/>
</dbReference>
<organism evidence="3 4">
    <name type="scientific">Novosphingobium humi</name>
    <dbReference type="NCBI Taxonomy" id="2282397"/>
    <lineage>
        <taxon>Bacteria</taxon>
        <taxon>Pseudomonadati</taxon>
        <taxon>Pseudomonadota</taxon>
        <taxon>Alphaproteobacteria</taxon>
        <taxon>Sphingomonadales</taxon>
        <taxon>Sphingomonadaceae</taxon>
        <taxon>Novosphingobium</taxon>
    </lineage>
</organism>